<dbReference type="InParanoid" id="A0A482X9G1"/>
<dbReference type="Proteomes" id="UP000291343">
    <property type="component" value="Unassembled WGS sequence"/>
</dbReference>
<keyword evidence="1" id="KW-0472">Membrane</keyword>
<gene>
    <name evidence="2" type="ORF">LSTR_LSTR017533</name>
</gene>
<keyword evidence="3" id="KW-1185">Reference proteome</keyword>
<name>A0A482X9G1_LAOST</name>
<feature type="transmembrane region" description="Helical" evidence="1">
    <location>
        <begin position="26"/>
        <end position="49"/>
    </location>
</feature>
<proteinExistence type="predicted"/>
<comment type="caution">
    <text evidence="2">The sequence shown here is derived from an EMBL/GenBank/DDBJ whole genome shotgun (WGS) entry which is preliminary data.</text>
</comment>
<evidence type="ECO:0008006" key="4">
    <source>
        <dbReference type="Google" id="ProtNLM"/>
    </source>
</evidence>
<accession>A0A482X9G1</accession>
<reference evidence="2 3" key="1">
    <citation type="journal article" date="2017" name="Gigascience">
        <title>Genome sequence of the small brown planthopper, Laodelphax striatellus.</title>
        <authorList>
            <person name="Zhu J."/>
            <person name="Jiang F."/>
            <person name="Wang X."/>
            <person name="Yang P."/>
            <person name="Bao Y."/>
            <person name="Zhao W."/>
            <person name="Wang W."/>
            <person name="Lu H."/>
            <person name="Wang Q."/>
            <person name="Cui N."/>
            <person name="Li J."/>
            <person name="Chen X."/>
            <person name="Luo L."/>
            <person name="Yu J."/>
            <person name="Kang L."/>
            <person name="Cui F."/>
        </authorList>
    </citation>
    <scope>NUCLEOTIDE SEQUENCE [LARGE SCALE GENOMIC DNA]</scope>
    <source>
        <strain evidence="2">Lst14</strain>
    </source>
</reference>
<dbReference type="EMBL" id="QKKF02015959">
    <property type="protein sequence ID" value="RZF41941.1"/>
    <property type="molecule type" value="Genomic_DNA"/>
</dbReference>
<keyword evidence="1" id="KW-0812">Transmembrane</keyword>
<evidence type="ECO:0000313" key="3">
    <source>
        <dbReference type="Proteomes" id="UP000291343"/>
    </source>
</evidence>
<evidence type="ECO:0000256" key="1">
    <source>
        <dbReference type="SAM" id="Phobius"/>
    </source>
</evidence>
<protein>
    <recommendedName>
        <fullName evidence="4">Ig-like domain-containing protein</fullName>
    </recommendedName>
</protein>
<sequence length="119" mass="13137">MAFYRPSEERVIDFNVRTSKSKVHNYYYSGCIIIIFFIAGSAVRGPVFVEEPPPWLDMSNSTGVILSCKAHGTPAPVIHGLDQADKEVTHLPRISTPGAPGGRWLNQQIRVSPLTQADD</sequence>
<dbReference type="OrthoDB" id="5969272at2759"/>
<keyword evidence="1" id="KW-1133">Transmembrane helix</keyword>
<evidence type="ECO:0000313" key="2">
    <source>
        <dbReference type="EMBL" id="RZF41941.1"/>
    </source>
</evidence>
<organism evidence="2 3">
    <name type="scientific">Laodelphax striatellus</name>
    <name type="common">Small brown planthopper</name>
    <name type="synonym">Delphax striatella</name>
    <dbReference type="NCBI Taxonomy" id="195883"/>
    <lineage>
        <taxon>Eukaryota</taxon>
        <taxon>Metazoa</taxon>
        <taxon>Ecdysozoa</taxon>
        <taxon>Arthropoda</taxon>
        <taxon>Hexapoda</taxon>
        <taxon>Insecta</taxon>
        <taxon>Pterygota</taxon>
        <taxon>Neoptera</taxon>
        <taxon>Paraneoptera</taxon>
        <taxon>Hemiptera</taxon>
        <taxon>Auchenorrhyncha</taxon>
        <taxon>Fulgoroidea</taxon>
        <taxon>Delphacidae</taxon>
        <taxon>Criomorphinae</taxon>
        <taxon>Laodelphax</taxon>
    </lineage>
</organism>
<dbReference type="AlphaFoldDB" id="A0A482X9G1"/>